<protein>
    <submittedName>
        <fullName evidence="1">Uncharacterized protein</fullName>
    </submittedName>
</protein>
<dbReference type="EMBL" id="QJJG01000014">
    <property type="protein sequence ID" value="PXW42115.1"/>
    <property type="molecule type" value="Genomic_DNA"/>
</dbReference>
<evidence type="ECO:0000313" key="2">
    <source>
        <dbReference type="Proteomes" id="UP000247485"/>
    </source>
</evidence>
<dbReference type="Proteomes" id="UP000247485">
    <property type="component" value="Unassembled WGS sequence"/>
</dbReference>
<proteinExistence type="predicted"/>
<dbReference type="AlphaFoldDB" id="A0A318FGH2"/>
<organism evidence="1 2">
    <name type="scientific">Klebsiella oxytoca</name>
    <dbReference type="NCBI Taxonomy" id="571"/>
    <lineage>
        <taxon>Bacteria</taxon>
        <taxon>Pseudomonadati</taxon>
        <taxon>Pseudomonadota</taxon>
        <taxon>Gammaproteobacteria</taxon>
        <taxon>Enterobacterales</taxon>
        <taxon>Enterobacteriaceae</taxon>
        <taxon>Klebsiella/Raoultella group</taxon>
        <taxon>Klebsiella</taxon>
    </lineage>
</organism>
<evidence type="ECO:0000313" key="1">
    <source>
        <dbReference type="EMBL" id="PXW42115.1"/>
    </source>
</evidence>
<name>A0A318FGH2_KLEOX</name>
<sequence>MGTYTKEHIQNNIIIIINKFRPGSRFTLRNMRTTVYRIEPTRSRLLITPTVSLHIITV</sequence>
<accession>A0A318FGH2</accession>
<reference evidence="1 2" key="1">
    <citation type="submission" date="2018-05" db="EMBL/GenBank/DDBJ databases">
        <title>Freshwater and sediment microbial communities from various areas in North America, analyzing microbe dynamics in response to fracking.</title>
        <authorList>
            <person name="Lamendella R."/>
        </authorList>
    </citation>
    <scope>NUCLEOTIDE SEQUENCE [LARGE SCALE GENOMIC DNA]</scope>
    <source>
        <strain evidence="1 2">67</strain>
    </source>
</reference>
<gene>
    <name evidence="1" type="ORF">DET57_114107</name>
</gene>
<comment type="caution">
    <text evidence="1">The sequence shown here is derived from an EMBL/GenBank/DDBJ whole genome shotgun (WGS) entry which is preliminary data.</text>
</comment>